<dbReference type="Pfam" id="PF04773">
    <property type="entry name" value="FecR"/>
    <property type="match status" value="1"/>
</dbReference>
<comment type="caution">
    <text evidence="3">The sequence shown here is derived from an EMBL/GenBank/DDBJ whole genome shotgun (WGS) entry which is preliminary data.</text>
</comment>
<dbReference type="Proteomes" id="UP000676386">
    <property type="component" value="Unassembled WGS sequence"/>
</dbReference>
<evidence type="ECO:0000313" key="3">
    <source>
        <dbReference type="EMBL" id="MBS0031181.1"/>
    </source>
</evidence>
<dbReference type="Pfam" id="PF16344">
    <property type="entry name" value="FecR_C"/>
    <property type="match status" value="1"/>
</dbReference>
<dbReference type="InterPro" id="IPR012373">
    <property type="entry name" value="Ferrdict_sens_TM"/>
</dbReference>
<dbReference type="Gene3D" id="2.60.120.1440">
    <property type="match status" value="1"/>
</dbReference>
<dbReference type="RefSeq" id="WP_211976319.1">
    <property type="nucleotide sequence ID" value="NZ_CBFHAM010000143.1"/>
</dbReference>
<proteinExistence type="predicted"/>
<dbReference type="InterPro" id="IPR006860">
    <property type="entry name" value="FecR"/>
</dbReference>
<feature type="domain" description="FecR protein" evidence="1">
    <location>
        <begin position="185"/>
        <end position="280"/>
    </location>
</feature>
<dbReference type="Gene3D" id="3.55.50.30">
    <property type="match status" value="1"/>
</dbReference>
<dbReference type="InterPro" id="IPR032508">
    <property type="entry name" value="FecR_C"/>
</dbReference>
<keyword evidence="4" id="KW-1185">Reference proteome</keyword>
<name>A0ABS5J7J0_9BACT</name>
<evidence type="ECO:0000313" key="4">
    <source>
        <dbReference type="Proteomes" id="UP000676386"/>
    </source>
</evidence>
<evidence type="ECO:0000259" key="1">
    <source>
        <dbReference type="Pfam" id="PF04773"/>
    </source>
</evidence>
<dbReference type="EMBL" id="JAGTXB010000020">
    <property type="protein sequence ID" value="MBS0031181.1"/>
    <property type="molecule type" value="Genomic_DNA"/>
</dbReference>
<reference evidence="3 4" key="1">
    <citation type="submission" date="2021-04" db="EMBL/GenBank/DDBJ databases">
        <title>Chitinophaga sp. nov., isolated from the rhizosphere soil.</title>
        <authorList>
            <person name="He S."/>
        </authorList>
    </citation>
    <scope>NUCLEOTIDE SEQUENCE [LARGE SCALE GENOMIC DNA]</scope>
    <source>
        <strain evidence="3 4">2R12</strain>
    </source>
</reference>
<protein>
    <submittedName>
        <fullName evidence="3">FecR domain-containing protein</fullName>
    </submittedName>
</protein>
<dbReference type="PANTHER" id="PTHR30273:SF2">
    <property type="entry name" value="PROTEIN FECR"/>
    <property type="match status" value="1"/>
</dbReference>
<evidence type="ECO:0000259" key="2">
    <source>
        <dbReference type="Pfam" id="PF16344"/>
    </source>
</evidence>
<feature type="domain" description="Protein FecR C-terminal" evidence="2">
    <location>
        <begin position="321"/>
        <end position="386"/>
    </location>
</feature>
<dbReference type="PANTHER" id="PTHR30273">
    <property type="entry name" value="PERIPLASMIC SIGNAL SENSOR AND SIGMA FACTOR ACTIVATOR FECR-RELATED"/>
    <property type="match status" value="1"/>
</dbReference>
<accession>A0ABS5J7J0</accession>
<sequence>MSPLISDERFINYCLQRNPVDVLYWEDRLRQDPELEKEVAALKPLVLALAGQSQYNEAQQQQERLRQLIAEKEQLPKALPSPYKNWYRMAAAAVVLALLTAGIYLFKTPARPIPVAQQAPAADVAPGGNKAMLTLADGSRIALDDAANGKVAQQAGVNISKTKNGQLVYTIDPATAPAAAITYNTIQTPNGGQYQVNLPDGSKVWLNAASSLSFPVAFTAHERAVKLTGEAYFEIAPDGNAPFKVTVNNMTVQVLGTHFNIMAYANEKSINTTLLEGAVRITNEKDSKVLSPGQQARLTDHIAVSDTDTDDAVAWKNGMTVFKNADIQSIMRQISRWYDVEIEYKGEIPERLFTGKIPRNVNVSKVLRVLELSQIHFSISGKKIIVMP</sequence>
<organism evidence="3 4">
    <name type="scientific">Chitinophaga hostae</name>
    <dbReference type="NCBI Taxonomy" id="2831022"/>
    <lineage>
        <taxon>Bacteria</taxon>
        <taxon>Pseudomonadati</taxon>
        <taxon>Bacteroidota</taxon>
        <taxon>Chitinophagia</taxon>
        <taxon>Chitinophagales</taxon>
        <taxon>Chitinophagaceae</taxon>
        <taxon>Chitinophaga</taxon>
    </lineage>
</organism>
<gene>
    <name evidence="3" type="ORF">KE626_27885</name>
</gene>